<dbReference type="Proteomes" id="UP000587760">
    <property type="component" value="Unassembled WGS sequence"/>
</dbReference>
<keyword evidence="1" id="KW-0175">Coiled coil</keyword>
<gene>
    <name evidence="3" type="ORF">HNR50_000647</name>
</gene>
<proteinExistence type="predicted"/>
<dbReference type="PROSITE" id="PS50801">
    <property type="entry name" value="STAS"/>
    <property type="match status" value="1"/>
</dbReference>
<protein>
    <submittedName>
        <fullName evidence="3">Anti-anti-sigma regulatory factor</fullName>
    </submittedName>
</protein>
<name>A0A841R1X2_9SPIO</name>
<dbReference type="RefSeq" id="WP_184743676.1">
    <property type="nucleotide sequence ID" value="NZ_JACHGJ010000001.1"/>
</dbReference>
<dbReference type="InterPro" id="IPR036513">
    <property type="entry name" value="STAS_dom_sf"/>
</dbReference>
<evidence type="ECO:0000313" key="3">
    <source>
        <dbReference type="EMBL" id="MBB6479014.1"/>
    </source>
</evidence>
<evidence type="ECO:0000256" key="1">
    <source>
        <dbReference type="SAM" id="Coils"/>
    </source>
</evidence>
<accession>A0A841R1X2</accession>
<dbReference type="CDD" id="cd07043">
    <property type="entry name" value="STAS_anti-anti-sigma_factors"/>
    <property type="match status" value="1"/>
</dbReference>
<dbReference type="Pfam" id="PF13466">
    <property type="entry name" value="STAS_2"/>
    <property type="match status" value="1"/>
</dbReference>
<dbReference type="SUPFAM" id="SSF52091">
    <property type="entry name" value="SpoIIaa-like"/>
    <property type="match status" value="1"/>
</dbReference>
<organism evidence="3 4">
    <name type="scientific">Spirochaeta isovalerica</name>
    <dbReference type="NCBI Taxonomy" id="150"/>
    <lineage>
        <taxon>Bacteria</taxon>
        <taxon>Pseudomonadati</taxon>
        <taxon>Spirochaetota</taxon>
        <taxon>Spirochaetia</taxon>
        <taxon>Spirochaetales</taxon>
        <taxon>Spirochaetaceae</taxon>
        <taxon>Spirochaeta</taxon>
    </lineage>
</organism>
<evidence type="ECO:0000259" key="2">
    <source>
        <dbReference type="PROSITE" id="PS50801"/>
    </source>
</evidence>
<feature type="domain" description="STAS" evidence="2">
    <location>
        <begin position="1"/>
        <end position="92"/>
    </location>
</feature>
<reference evidence="3 4" key="1">
    <citation type="submission" date="2020-08" db="EMBL/GenBank/DDBJ databases">
        <title>Genomic Encyclopedia of Type Strains, Phase IV (KMG-IV): sequencing the most valuable type-strain genomes for metagenomic binning, comparative biology and taxonomic classification.</title>
        <authorList>
            <person name="Goeker M."/>
        </authorList>
    </citation>
    <scope>NUCLEOTIDE SEQUENCE [LARGE SCALE GENOMIC DNA]</scope>
    <source>
        <strain evidence="3 4">DSM 2461</strain>
    </source>
</reference>
<dbReference type="Gene3D" id="3.30.750.24">
    <property type="entry name" value="STAS domain"/>
    <property type="match status" value="1"/>
</dbReference>
<sequence>MAENIQVLTFEGSQTIEKAQSVKESLLQALKSKKEKILINLSKVEKVDLSFLQLLHAAGLEAEKKGKELSLSGDIPDDFISAVKLAGFDRNLYDGGAMLFKQLTGEGA</sequence>
<comment type="caution">
    <text evidence="3">The sequence shown here is derived from an EMBL/GenBank/DDBJ whole genome shotgun (WGS) entry which is preliminary data.</text>
</comment>
<feature type="coiled-coil region" evidence="1">
    <location>
        <begin position="16"/>
        <end position="47"/>
    </location>
</feature>
<dbReference type="AlphaFoldDB" id="A0A841R1X2"/>
<evidence type="ECO:0000313" key="4">
    <source>
        <dbReference type="Proteomes" id="UP000587760"/>
    </source>
</evidence>
<dbReference type="EMBL" id="JACHGJ010000001">
    <property type="protein sequence ID" value="MBB6479014.1"/>
    <property type="molecule type" value="Genomic_DNA"/>
</dbReference>
<dbReference type="InterPro" id="IPR058548">
    <property type="entry name" value="MlaB-like_STAS"/>
</dbReference>
<dbReference type="InterPro" id="IPR002645">
    <property type="entry name" value="STAS_dom"/>
</dbReference>
<keyword evidence="4" id="KW-1185">Reference proteome</keyword>